<feature type="region of interest" description="Disordered" evidence="1">
    <location>
        <begin position="1"/>
        <end position="22"/>
    </location>
</feature>
<organism evidence="2">
    <name type="scientific">bioreactor metagenome</name>
    <dbReference type="NCBI Taxonomy" id="1076179"/>
    <lineage>
        <taxon>unclassified sequences</taxon>
        <taxon>metagenomes</taxon>
        <taxon>ecological metagenomes</taxon>
    </lineage>
</organism>
<dbReference type="EMBL" id="VSSQ01107773">
    <property type="protein sequence ID" value="MPN46802.1"/>
    <property type="molecule type" value="Genomic_DNA"/>
</dbReference>
<evidence type="ECO:0000256" key="1">
    <source>
        <dbReference type="SAM" id="MobiDB-lite"/>
    </source>
</evidence>
<name>A0A645I7Q8_9ZZZZ</name>
<evidence type="ECO:0000313" key="2">
    <source>
        <dbReference type="EMBL" id="MPN46802.1"/>
    </source>
</evidence>
<reference evidence="2" key="1">
    <citation type="submission" date="2019-08" db="EMBL/GenBank/DDBJ databases">
        <authorList>
            <person name="Kucharzyk K."/>
            <person name="Murdoch R.W."/>
            <person name="Higgins S."/>
            <person name="Loffler F."/>
        </authorList>
    </citation>
    <scope>NUCLEOTIDE SEQUENCE</scope>
</reference>
<protein>
    <submittedName>
        <fullName evidence="2">Uncharacterized protein</fullName>
    </submittedName>
</protein>
<proteinExistence type="predicted"/>
<accession>A0A645I7Q8</accession>
<gene>
    <name evidence="2" type="ORF">SDC9_194401</name>
</gene>
<comment type="caution">
    <text evidence="2">The sequence shown here is derived from an EMBL/GenBank/DDBJ whole genome shotgun (WGS) entry which is preliminary data.</text>
</comment>
<sequence length="162" mass="18606">MELLGLGDGALHPQGSVGQHQFGAVGGEQFAPLDAHRLRHGQDQPVPFDRRHQRKTDTRVARGRLDDQRARLEDAGLLRRFDHRQGNPVLDRTAGIEGLHFDEDLRAALVEFVDPHERRVSDFFHDRVRDAAHNSCLLFEIIFPFNFYYFGSDNIVLYTDFL</sequence>
<dbReference type="AlphaFoldDB" id="A0A645I7Q8"/>